<proteinExistence type="predicted"/>
<accession>A0ABD1CVN0</accession>
<evidence type="ECO:0000313" key="3">
    <source>
        <dbReference type="Proteomes" id="UP001562425"/>
    </source>
</evidence>
<evidence type="ECO:0000256" key="1">
    <source>
        <dbReference type="SAM" id="MobiDB-lite"/>
    </source>
</evidence>
<feature type="region of interest" description="Disordered" evidence="1">
    <location>
        <begin position="1"/>
        <end position="35"/>
    </location>
</feature>
<comment type="caution">
    <text evidence="2">The sequence shown here is derived from an EMBL/GenBank/DDBJ whole genome shotgun (WGS) entry which is preliminary data.</text>
</comment>
<feature type="compositionally biased region" description="Low complexity" evidence="1">
    <location>
        <begin position="1"/>
        <end position="13"/>
    </location>
</feature>
<gene>
    <name evidence="2" type="ORF">pipiens_014162</name>
</gene>
<sequence>MKRMESSGMAASGGSAGASGSGGRRMSAESGGSGQITLERLREMGKKNASARVHRELAVTGQSESLGLLLDYYLSPGRTITDAESIDWCKWLIAGGRTPGEFASIGSVQRVPAAGINRLKRRRAKDCCCLVWTGVGSTLDRL</sequence>
<reference evidence="2 3" key="1">
    <citation type="submission" date="2024-05" db="EMBL/GenBank/DDBJ databases">
        <title>Culex pipiens pipiens assembly and annotation.</title>
        <authorList>
            <person name="Alout H."/>
            <person name="Durand T."/>
        </authorList>
    </citation>
    <scope>NUCLEOTIDE SEQUENCE [LARGE SCALE GENOMIC DNA]</scope>
    <source>
        <strain evidence="2">HA-2024</strain>
        <tissue evidence="2">Whole body</tissue>
    </source>
</reference>
<protein>
    <submittedName>
        <fullName evidence="2">Uncharacterized protein</fullName>
    </submittedName>
</protein>
<dbReference type="EMBL" id="JBEHCU010009107">
    <property type="protein sequence ID" value="KAL1380482.1"/>
    <property type="molecule type" value="Genomic_DNA"/>
</dbReference>
<evidence type="ECO:0000313" key="2">
    <source>
        <dbReference type="EMBL" id="KAL1380482.1"/>
    </source>
</evidence>
<name>A0ABD1CVN0_CULPP</name>
<keyword evidence="3" id="KW-1185">Reference proteome</keyword>
<dbReference type="Proteomes" id="UP001562425">
    <property type="component" value="Unassembled WGS sequence"/>
</dbReference>
<feature type="compositionally biased region" description="Gly residues" evidence="1">
    <location>
        <begin position="14"/>
        <end position="23"/>
    </location>
</feature>
<dbReference type="AlphaFoldDB" id="A0ABD1CVN0"/>
<organism evidence="2 3">
    <name type="scientific">Culex pipiens pipiens</name>
    <name type="common">Northern house mosquito</name>
    <dbReference type="NCBI Taxonomy" id="38569"/>
    <lineage>
        <taxon>Eukaryota</taxon>
        <taxon>Metazoa</taxon>
        <taxon>Ecdysozoa</taxon>
        <taxon>Arthropoda</taxon>
        <taxon>Hexapoda</taxon>
        <taxon>Insecta</taxon>
        <taxon>Pterygota</taxon>
        <taxon>Neoptera</taxon>
        <taxon>Endopterygota</taxon>
        <taxon>Diptera</taxon>
        <taxon>Nematocera</taxon>
        <taxon>Culicoidea</taxon>
        <taxon>Culicidae</taxon>
        <taxon>Culicinae</taxon>
        <taxon>Culicini</taxon>
        <taxon>Culex</taxon>
        <taxon>Culex</taxon>
    </lineage>
</organism>